<evidence type="ECO:0000313" key="3">
    <source>
        <dbReference type="Proteomes" id="UP000252355"/>
    </source>
</evidence>
<evidence type="ECO:0000256" key="1">
    <source>
        <dbReference type="SAM" id="MobiDB-lite"/>
    </source>
</evidence>
<comment type="caution">
    <text evidence="2">The sequence shown here is derived from an EMBL/GenBank/DDBJ whole genome shotgun (WGS) entry which is preliminary data.</text>
</comment>
<dbReference type="Proteomes" id="UP000252355">
    <property type="component" value="Unassembled WGS sequence"/>
</dbReference>
<gene>
    <name evidence="2" type="ORF">OZSIB_1273</name>
</gene>
<dbReference type="EMBL" id="QOQW01000021">
    <property type="protein sequence ID" value="RCK78551.1"/>
    <property type="molecule type" value="Genomic_DNA"/>
</dbReference>
<dbReference type="AlphaFoldDB" id="A0A367ZMH1"/>
<protein>
    <recommendedName>
        <fullName evidence="4">Thioredoxin domain-containing protein</fullName>
    </recommendedName>
</protein>
<proteinExistence type="predicted"/>
<accession>A0A367ZMH1</accession>
<evidence type="ECO:0008006" key="4">
    <source>
        <dbReference type="Google" id="ProtNLM"/>
    </source>
</evidence>
<name>A0A367ZMH1_9BACT</name>
<feature type="region of interest" description="Disordered" evidence="1">
    <location>
        <begin position="191"/>
        <end position="211"/>
    </location>
</feature>
<evidence type="ECO:0000313" key="2">
    <source>
        <dbReference type="EMBL" id="RCK78551.1"/>
    </source>
</evidence>
<reference evidence="2 3" key="1">
    <citation type="submission" date="2018-05" db="EMBL/GenBank/DDBJ databases">
        <title>A metagenomic window into the 2 km-deep terrestrial subsurface aquifer revealed taxonomically and functionally diverse microbial community comprising novel uncultured bacterial lineages.</title>
        <authorList>
            <person name="Kadnikov V.V."/>
            <person name="Mardanov A.V."/>
            <person name="Beletsky A.V."/>
            <person name="Banks D."/>
            <person name="Pimenov N.V."/>
            <person name="Frank Y.A."/>
            <person name="Karnachuk O.V."/>
            <person name="Ravin N.V."/>
        </authorList>
    </citation>
    <scope>NUCLEOTIDE SEQUENCE [LARGE SCALE GENOMIC DNA]</scope>
    <source>
        <strain evidence="2">BY5</strain>
    </source>
</reference>
<organism evidence="2 3">
    <name type="scientific">Candidatus Ozemobacter sibiricus</name>
    <dbReference type="NCBI Taxonomy" id="2268124"/>
    <lineage>
        <taxon>Bacteria</taxon>
        <taxon>Candidatus Ozemobacteria</taxon>
        <taxon>Candidatus Ozemobacterales</taxon>
        <taxon>Candidatus Ozemobacteraceae</taxon>
        <taxon>Candidatus Ozemobacter</taxon>
    </lineage>
</organism>
<sequence length="211" mass="23875">MRSPTTTWLAGFFVLLLLAVALPVKAQPYGQYKLVIGMPFVYFDIEDIYHQRWISTYLRGRPVIILTGHRYQRYEILKWAESLKREFGLPGLVHLLWVVNTSKFPWSTSRTTLINQWRQFAPPIPLLLDWHGVIGKALRINYNVPNIIGIDAEGRFAFHEMLTYTPEVYAAVSQRVRALIAAGPAPMPGLPPQVLPPAGGTLPKGKRGLSE</sequence>